<comment type="caution">
    <text evidence="3">The sequence shown here is derived from an EMBL/GenBank/DDBJ whole genome shotgun (WGS) entry which is preliminary data.</text>
</comment>
<dbReference type="InterPro" id="IPR006016">
    <property type="entry name" value="UspA"/>
</dbReference>
<evidence type="ECO:0000256" key="1">
    <source>
        <dbReference type="ARBA" id="ARBA00008791"/>
    </source>
</evidence>
<dbReference type="InterPro" id="IPR014729">
    <property type="entry name" value="Rossmann-like_a/b/a_fold"/>
</dbReference>
<dbReference type="RefSeq" id="WP_225697974.1">
    <property type="nucleotide sequence ID" value="NZ_JAIXNE010000002.1"/>
</dbReference>
<dbReference type="Pfam" id="PF00582">
    <property type="entry name" value="Usp"/>
    <property type="match status" value="2"/>
</dbReference>
<dbReference type="EMBL" id="JAIXNE010000003">
    <property type="protein sequence ID" value="MCA6076041.1"/>
    <property type="molecule type" value="Genomic_DNA"/>
</dbReference>
<feature type="domain" description="UspA" evidence="2">
    <location>
        <begin position="155"/>
        <end position="279"/>
    </location>
</feature>
<evidence type="ECO:0000313" key="3">
    <source>
        <dbReference type="EMBL" id="MCA6074864.1"/>
    </source>
</evidence>
<dbReference type="InterPro" id="IPR006015">
    <property type="entry name" value="Universal_stress_UspA"/>
</dbReference>
<comment type="similarity">
    <text evidence="1">Belongs to the universal stress protein A family.</text>
</comment>
<dbReference type="EMBL" id="JAIXNE010000004">
    <property type="protein sequence ID" value="MCA6077169.1"/>
    <property type="molecule type" value="Genomic_DNA"/>
</dbReference>
<dbReference type="EMBL" id="JAIXNE010000002">
    <property type="protein sequence ID" value="MCA6074864.1"/>
    <property type="molecule type" value="Genomic_DNA"/>
</dbReference>
<feature type="domain" description="UspA" evidence="2">
    <location>
        <begin position="1"/>
        <end position="144"/>
    </location>
</feature>
<sequence>MKRLLVPTDFSPASEDALKLASSIADKSGAEIYLVNFTEHPFDESFTTTGDMRAKFDDEETLFTVQLIRRNNERLQALATKYTEGRVINIQVYGQDLVDGVEEYVHDKNIDLIVMGTTGEETAREFFTGNHTEQIIEKATVPVLSLRSGQENVNFENVVVGIELDSDSKDNFRAATQHLNAFAAAMSSKLHLVHISKPGDKNRDEVEAQIHSFAKKFNIENYTSNLHYSDDIEDGLTRFARLNEAGIIAVLSHAEGGFFRIFSSSVSEELSKESEVPVLSINLHNV</sequence>
<accession>A0A9X1HR70</accession>
<keyword evidence="6" id="KW-1185">Reference proteome</keyword>
<evidence type="ECO:0000259" key="2">
    <source>
        <dbReference type="Pfam" id="PF00582"/>
    </source>
</evidence>
<gene>
    <name evidence="3" type="ORF">LDX50_08285</name>
    <name evidence="4" type="ORF">LDX50_14255</name>
    <name evidence="5" type="ORF">LDX50_19975</name>
</gene>
<evidence type="ECO:0000313" key="4">
    <source>
        <dbReference type="EMBL" id="MCA6076041.1"/>
    </source>
</evidence>
<dbReference type="PANTHER" id="PTHR46268">
    <property type="entry name" value="STRESS RESPONSE PROTEIN NHAX"/>
    <property type="match status" value="1"/>
</dbReference>
<dbReference type="Proteomes" id="UP001139409">
    <property type="component" value="Unassembled WGS sequence"/>
</dbReference>
<proteinExistence type="inferred from homology"/>
<dbReference type="PRINTS" id="PR01438">
    <property type="entry name" value="UNVRSLSTRESS"/>
</dbReference>
<protein>
    <submittedName>
        <fullName evidence="3">Universal stress protein</fullName>
    </submittedName>
</protein>
<dbReference type="Gene3D" id="3.40.50.620">
    <property type="entry name" value="HUPs"/>
    <property type="match status" value="2"/>
</dbReference>
<evidence type="ECO:0000313" key="6">
    <source>
        <dbReference type="Proteomes" id="UP001139409"/>
    </source>
</evidence>
<dbReference type="AlphaFoldDB" id="A0A9X1HR70"/>
<dbReference type="PANTHER" id="PTHR46268:SF6">
    <property type="entry name" value="UNIVERSAL STRESS PROTEIN UP12"/>
    <property type="match status" value="1"/>
</dbReference>
<organism evidence="3 6">
    <name type="scientific">Fulvivirga sedimenti</name>
    <dbReference type="NCBI Taxonomy" id="2879465"/>
    <lineage>
        <taxon>Bacteria</taxon>
        <taxon>Pseudomonadati</taxon>
        <taxon>Bacteroidota</taxon>
        <taxon>Cytophagia</taxon>
        <taxon>Cytophagales</taxon>
        <taxon>Fulvivirgaceae</taxon>
        <taxon>Fulvivirga</taxon>
    </lineage>
</organism>
<dbReference type="SUPFAM" id="SSF52402">
    <property type="entry name" value="Adenine nucleotide alpha hydrolases-like"/>
    <property type="match status" value="2"/>
</dbReference>
<evidence type="ECO:0000313" key="5">
    <source>
        <dbReference type="EMBL" id="MCA6077169.1"/>
    </source>
</evidence>
<reference evidence="3" key="1">
    <citation type="submission" date="2021-09" db="EMBL/GenBank/DDBJ databases">
        <title>Fulvivirga sp. isolated from coastal sediment.</title>
        <authorList>
            <person name="Yu H."/>
        </authorList>
    </citation>
    <scope>NUCLEOTIDE SEQUENCE</scope>
    <source>
        <strain evidence="3">1062</strain>
    </source>
</reference>
<name>A0A9X1HR70_9BACT</name>
<dbReference type="CDD" id="cd00293">
    <property type="entry name" value="USP-like"/>
    <property type="match status" value="2"/>
</dbReference>